<evidence type="ECO:0008006" key="6">
    <source>
        <dbReference type="Google" id="ProtNLM"/>
    </source>
</evidence>
<evidence type="ECO:0000256" key="1">
    <source>
        <dbReference type="ARBA" id="ARBA00004196"/>
    </source>
</evidence>
<sequence>MKNRGNIFLASLFCLLFSSLFLLKGEVSFADDPKDYFTELNKEGDVVQGTIFKPDKPVFRPEYKGEDLLRDVVKSNGVTPFFYDFSTAIPYNSDDIMYYNNVGVYNNKPVSLKMTHLVGPKVSTERMDYKTILGRSGSTNQHVRRMNRASGEGSISYQLVYTDTKKVVSGIYLEMPVLILNPSYSAKYPDIGFDGFEMNNLKKVYYHRLEEQLTITYYDIVAKDSKKLLRLNYSKKTNYEKEARQYVTVVDNDYPTVIGSYSLYDGFSIHNFVGEVNTPGMPNYSQPNIEGNKTETFTAEYQVEQTLIPAYEKNYPDNVTIILEDKEKLFTTLDSATVQLVDSGGNDITSNVTVKPIGTTKLSVTLSKSTLQELGRNRIDMKVAIDKIDVTKANKLYNASTGTIKLPLTTYNIRQDETEEIISDSSTASAEVMPQLSAEYVTPTVPVGSSTKDLDLKKLLKNVSSNIPGDEIIYSVLQDKEFNTVKVDSLVVKIQSELMPNVIKTVMVPINVTDELISTDFFENQAWIIDNINEQLKPKKIGSNVYLSDLMTITKIDTEKTRPFKGQHIPKNIKALKNLELLYLRNTKMSGSLPQELGSLTNMTDLRIFDNTLTGGIPKELGNLKNLEYLYLDMNDLTGTIPKEIALLPKLHSVYLDRNKFVGLLPDFKDGLKILHVGSNQLTYNSDQVPSFITSAVNKGMNESFLSTLSLKGNGVLTVNDGEIIRPFDPAAARTFDLHAFSTTNGKQALYDEHIYTIKNQDGTVLYEGSAEKNVSISHKRGTKYTVILDKADKNPNNVFKVTVKEEDVITAAFFENQAWIIDNINDQLSPKKIDVDVFQSDLDTIKKVITDNKRPFKGQHIPKNIKALTNLESLHLRNTKMSGSLPEELGNLTKMKDLRIFDNTLTGEIPKSLTNLKDIEYLYLDQNGLTGTIPTGLKDLPKLHSLYLDKNKLVGLLPDFKDGLEILHVGNNQLTYNSDQVPSFITSAVNKGIDESFLSTLSLKGNGVLNIKEGQIIRPFDPAAANYFDLHAFSTTKGKQALYGEHIYTIKNQDGTVLYEGSPVKNASIFHEKGTTYTVILDKADQNPNNVFKVTVKEEDVITSDFFENQAWIIDNINDQLSPKKIDVDVFQSDLDTIKKVITDNKRPFKGQHIPKNIKALTNLESLHLRNTKMSGSLPEELGNLTKMKDLRIFDNTLTGEIPKSLTNLKDIEYLYLDQNGLTGTIPTGLKDLPKLHSLYLDKNKLVGLLPDFKDGLEILHVGNNQLTYNSDQVPSFITSAVNKGIDESFLSTLSLKGNGVLNIKEGQIIRPFDPAAANYFDLHAFSTTKGKQALYGEHIYTIKNQDGTVLYEGSPVKNASIFHEKGTTYTVILDKADQNPNNVFTVQSKIPELKLNSIPSKLSFSITAKSNQKKPVKPIDGHASVFDNRGKGNWQLSILPSELISGNKRLIGEYQYLNTNGTANTIIMGQKVSIEKGSSDEENEIIPVSEKWTDKQGLHFNVNQSNYLGDYKGSITWILEDVPR</sequence>
<dbReference type="FunFam" id="3.80.10.10:FF:000041">
    <property type="entry name" value="LRR receptor-like serine/threonine-protein kinase ERECTA"/>
    <property type="match status" value="3"/>
</dbReference>
<dbReference type="EMBL" id="MIKB01000014">
    <property type="protein sequence ID" value="OEG15919.1"/>
    <property type="molecule type" value="Genomic_DNA"/>
</dbReference>
<keyword evidence="3" id="KW-0677">Repeat</keyword>
<comment type="subcellular location">
    <subcellularLocation>
        <location evidence="1">Cell envelope</location>
    </subcellularLocation>
</comment>
<dbReference type="Proteomes" id="UP000094764">
    <property type="component" value="Unassembled WGS sequence"/>
</dbReference>
<evidence type="ECO:0000256" key="3">
    <source>
        <dbReference type="ARBA" id="ARBA00022737"/>
    </source>
</evidence>
<protein>
    <recommendedName>
        <fullName evidence="6">WxL domain-containing protein</fullName>
    </recommendedName>
</protein>
<dbReference type="GO" id="GO:0030313">
    <property type="term" value="C:cell envelope"/>
    <property type="evidence" value="ECO:0007669"/>
    <property type="project" value="UniProtKB-SubCell"/>
</dbReference>
<dbReference type="InterPro" id="IPR051848">
    <property type="entry name" value="PGIP"/>
</dbReference>
<evidence type="ECO:0000256" key="2">
    <source>
        <dbReference type="ARBA" id="ARBA00022614"/>
    </source>
</evidence>
<dbReference type="Pfam" id="PF00560">
    <property type="entry name" value="LRR_1"/>
    <property type="match status" value="3"/>
</dbReference>
<reference evidence="5" key="1">
    <citation type="submission" date="2016-09" db="EMBL/GenBank/DDBJ databases">
        <authorList>
            <person name="Gulvik C.A."/>
        </authorList>
    </citation>
    <scope>NUCLEOTIDE SEQUENCE [LARGE SCALE GENOMIC DNA]</scope>
    <source>
        <strain evidence="5">LMG 26306</strain>
    </source>
</reference>
<dbReference type="PANTHER" id="PTHR48059:SF30">
    <property type="entry name" value="OS06G0587000 PROTEIN"/>
    <property type="match status" value="1"/>
</dbReference>
<dbReference type="SMART" id="SM00369">
    <property type="entry name" value="LRR_TYP"/>
    <property type="match status" value="7"/>
</dbReference>
<gene>
    <name evidence="4" type="ORF">BCR23_07160</name>
</gene>
<dbReference type="RefSeq" id="WP_069635117.1">
    <property type="nucleotide sequence ID" value="NZ_MIKB01000014.1"/>
</dbReference>
<evidence type="ECO:0000313" key="5">
    <source>
        <dbReference type="Proteomes" id="UP000094764"/>
    </source>
</evidence>
<dbReference type="InterPro" id="IPR032675">
    <property type="entry name" value="LRR_dom_sf"/>
</dbReference>
<dbReference type="SUPFAM" id="SSF52058">
    <property type="entry name" value="L domain-like"/>
    <property type="match status" value="3"/>
</dbReference>
<proteinExistence type="predicted"/>
<dbReference type="InterPro" id="IPR003591">
    <property type="entry name" value="Leu-rich_rpt_typical-subtyp"/>
</dbReference>
<accession>A0A1E5GTC8</accession>
<dbReference type="PANTHER" id="PTHR48059">
    <property type="entry name" value="POLYGALACTURONASE INHIBITOR 1"/>
    <property type="match status" value="1"/>
</dbReference>
<name>A0A1E5GTC8_9ENTE</name>
<keyword evidence="2" id="KW-0433">Leucine-rich repeat</keyword>
<comment type="caution">
    <text evidence="4">The sequence shown here is derived from an EMBL/GenBank/DDBJ whole genome shotgun (WGS) entry which is preliminary data.</text>
</comment>
<organism evidence="4 5">
    <name type="scientific">Enterococcus quebecensis</name>
    <dbReference type="NCBI Taxonomy" id="903983"/>
    <lineage>
        <taxon>Bacteria</taxon>
        <taxon>Bacillati</taxon>
        <taxon>Bacillota</taxon>
        <taxon>Bacilli</taxon>
        <taxon>Lactobacillales</taxon>
        <taxon>Enterococcaceae</taxon>
        <taxon>Enterococcus</taxon>
    </lineage>
</organism>
<keyword evidence="5" id="KW-1185">Reference proteome</keyword>
<dbReference type="InterPro" id="IPR001611">
    <property type="entry name" value="Leu-rich_rpt"/>
</dbReference>
<dbReference type="Gene3D" id="3.80.10.10">
    <property type="entry name" value="Ribonuclease Inhibitor"/>
    <property type="match status" value="3"/>
</dbReference>
<evidence type="ECO:0000313" key="4">
    <source>
        <dbReference type="EMBL" id="OEG15919.1"/>
    </source>
</evidence>
<dbReference type="STRING" id="903983.BCR23_07160"/>
<dbReference type="OrthoDB" id="2190536at2"/>